<evidence type="ECO:0008006" key="3">
    <source>
        <dbReference type="Google" id="ProtNLM"/>
    </source>
</evidence>
<sequence length="322" mass="35198">MQCGVLGGELVEEVDEAEEEEVKMVVGMGSYGGKVRVVTGDPWEEIMLLWGIQQPTLSKHNAFVHQSSLQLRLDACGRSLSILQSPSSLCGLAELLWCSQLVELGVLYVLGWISCSGFCPPCWVFVNRNVFKDKGTPGVTGAVMWDSGVVLGKFLEHAVESGMISLRGKKVVELGSGCGLVGCIAALLGAQVILTDLPDRLRLLKKNVEANLYGDVRGSATVNELIWGDQLDLELITPLPDYVIGSDVIYSEGAVMDLLATLIRLCEAQTTIFLAGELRNDAVLEYFLDSAMKEFNIGRVDQSQWHPDYCTPRVVIYVLVKK</sequence>
<comment type="caution">
    <text evidence="1">The sequence shown here is derived from an EMBL/GenBank/DDBJ whole genome shotgun (WGS) entry which is preliminary data.</text>
</comment>
<dbReference type="Proteomes" id="UP001642360">
    <property type="component" value="Unassembled WGS sequence"/>
</dbReference>
<reference evidence="1 2" key="1">
    <citation type="submission" date="2024-02" db="EMBL/GenBank/DDBJ databases">
        <authorList>
            <person name="Vignale AGUSTIN F."/>
            <person name="Sosa J E."/>
            <person name="Modenutti C."/>
        </authorList>
    </citation>
    <scope>NUCLEOTIDE SEQUENCE [LARGE SCALE GENOMIC DNA]</scope>
</reference>
<protein>
    <recommendedName>
        <fullName evidence="3">Protein N-lysine methyltransferase METTL21A</fullName>
    </recommendedName>
</protein>
<accession>A0ABC8TG11</accession>
<evidence type="ECO:0000313" key="1">
    <source>
        <dbReference type="EMBL" id="CAK9168183.1"/>
    </source>
</evidence>
<dbReference type="Gene3D" id="3.40.50.150">
    <property type="entry name" value="Vaccinia Virus protein VP39"/>
    <property type="match status" value="1"/>
</dbReference>
<dbReference type="PANTHER" id="PTHR14614">
    <property type="entry name" value="HEPATOCELLULAR CARCINOMA-ASSOCIATED ANTIGEN"/>
    <property type="match status" value="1"/>
</dbReference>
<organism evidence="1 2">
    <name type="scientific">Ilex paraguariensis</name>
    <name type="common">yerba mate</name>
    <dbReference type="NCBI Taxonomy" id="185542"/>
    <lineage>
        <taxon>Eukaryota</taxon>
        <taxon>Viridiplantae</taxon>
        <taxon>Streptophyta</taxon>
        <taxon>Embryophyta</taxon>
        <taxon>Tracheophyta</taxon>
        <taxon>Spermatophyta</taxon>
        <taxon>Magnoliopsida</taxon>
        <taxon>eudicotyledons</taxon>
        <taxon>Gunneridae</taxon>
        <taxon>Pentapetalae</taxon>
        <taxon>asterids</taxon>
        <taxon>campanulids</taxon>
        <taxon>Aquifoliales</taxon>
        <taxon>Aquifoliaceae</taxon>
        <taxon>Ilex</taxon>
    </lineage>
</organism>
<dbReference type="Pfam" id="PF10294">
    <property type="entry name" value="Methyltransf_16"/>
    <property type="match status" value="1"/>
</dbReference>
<keyword evidence="2" id="KW-1185">Reference proteome</keyword>
<evidence type="ECO:0000313" key="2">
    <source>
        <dbReference type="Proteomes" id="UP001642360"/>
    </source>
</evidence>
<dbReference type="InterPro" id="IPR029063">
    <property type="entry name" value="SAM-dependent_MTases_sf"/>
</dbReference>
<proteinExistence type="predicted"/>
<dbReference type="InterPro" id="IPR019410">
    <property type="entry name" value="Methyltransf_16"/>
</dbReference>
<dbReference type="CDD" id="cd02440">
    <property type="entry name" value="AdoMet_MTases"/>
    <property type="match status" value="1"/>
</dbReference>
<dbReference type="AlphaFoldDB" id="A0ABC8TG11"/>
<dbReference type="EMBL" id="CAUOFW020005025">
    <property type="protein sequence ID" value="CAK9168183.1"/>
    <property type="molecule type" value="Genomic_DNA"/>
</dbReference>
<dbReference type="PANTHER" id="PTHR14614:SF109">
    <property type="entry name" value="RIBOSOMAL LYSINE N-METHYLTRANSFERASE 5"/>
    <property type="match status" value="1"/>
</dbReference>
<gene>
    <name evidence="1" type="ORF">ILEXP_LOCUS37520</name>
</gene>
<name>A0ABC8TG11_9AQUA</name>
<dbReference type="SUPFAM" id="SSF53335">
    <property type="entry name" value="S-adenosyl-L-methionine-dependent methyltransferases"/>
    <property type="match status" value="1"/>
</dbReference>